<keyword evidence="3" id="KW-1003">Cell membrane</keyword>
<keyword evidence="5 7" id="KW-1133">Transmembrane helix</keyword>
<feature type="transmembrane region" description="Helical" evidence="7">
    <location>
        <begin position="337"/>
        <end position="354"/>
    </location>
</feature>
<name>A0ABX1GSN8_9FLAO</name>
<evidence type="ECO:0000256" key="1">
    <source>
        <dbReference type="ARBA" id="ARBA00004651"/>
    </source>
</evidence>
<reference evidence="8 9" key="1">
    <citation type="submission" date="2020-04" db="EMBL/GenBank/DDBJ databases">
        <authorList>
            <person name="Yoon J."/>
        </authorList>
    </citation>
    <scope>NUCLEOTIDE SEQUENCE [LARGE SCALE GENOMIC DNA]</scope>
    <source>
        <strain evidence="8 9">DJ-13</strain>
    </source>
</reference>
<evidence type="ECO:0000256" key="4">
    <source>
        <dbReference type="ARBA" id="ARBA00022692"/>
    </source>
</evidence>
<organism evidence="8 9">
    <name type="scientific">Croceivirga thetidis</name>
    <dbReference type="NCBI Taxonomy" id="2721623"/>
    <lineage>
        <taxon>Bacteria</taxon>
        <taxon>Pseudomonadati</taxon>
        <taxon>Bacteroidota</taxon>
        <taxon>Flavobacteriia</taxon>
        <taxon>Flavobacteriales</taxon>
        <taxon>Flavobacteriaceae</taxon>
        <taxon>Croceivirga</taxon>
    </lineage>
</organism>
<keyword evidence="9" id="KW-1185">Reference proteome</keyword>
<sequence>MKFALKLLLAKLLLPEAFGLIGMCMIFIGITQAIAQLGMNAALIQKKEDHEAEILYNTAFWTNLCFSVVLYFLLSFVLAPIVANFYDEKVLKTILPFLSLPILIQPFSLIPSTILTRKLDFKSLAKAFNIATLIAGVIAVAMAYFDFGVWALVVNQVLAIGLALPTLIYFTRWMPKLEWKKAYFDEIFSFGMFSTGTSLTRSIMGNVDKLIIGKFMGKDLLGAYTLAITLTDHLASFLVRITNKVIYPVFSNHQDDKAKLKLFFLTIMKVNALMVYPVMAFLVYFAEDVIIEFFGDQWSETVTPLRIIAIAMVINVLSNGFDAMLRAKGKPKLEFKLIALVNLFVLVPLLYFGAKYFGIIGASMALPINSIILVGTATIVLNKEINLGFSEPFKAIKSPLVAAMLASILCYGLQYTIPNFNHYILMVIFISIYALSALFFERAFFKKIIANFFVKPSL</sequence>
<dbReference type="PANTHER" id="PTHR30250:SF10">
    <property type="entry name" value="LIPOPOLYSACCHARIDE BIOSYNTHESIS PROTEIN WZXC"/>
    <property type="match status" value="1"/>
</dbReference>
<accession>A0ABX1GSN8</accession>
<feature type="transmembrane region" description="Helical" evidence="7">
    <location>
        <begin position="127"/>
        <end position="145"/>
    </location>
</feature>
<feature type="transmembrane region" description="Helical" evidence="7">
    <location>
        <begin position="94"/>
        <end position="115"/>
    </location>
</feature>
<dbReference type="EMBL" id="JAAWWL010000002">
    <property type="protein sequence ID" value="NKI32020.1"/>
    <property type="molecule type" value="Genomic_DNA"/>
</dbReference>
<evidence type="ECO:0000313" key="8">
    <source>
        <dbReference type="EMBL" id="NKI32020.1"/>
    </source>
</evidence>
<feature type="transmembrane region" description="Helical" evidence="7">
    <location>
        <begin position="60"/>
        <end position="82"/>
    </location>
</feature>
<feature type="transmembrane region" description="Helical" evidence="7">
    <location>
        <begin position="360"/>
        <end position="380"/>
    </location>
</feature>
<feature type="transmembrane region" description="Helical" evidence="7">
    <location>
        <begin position="182"/>
        <end position="200"/>
    </location>
</feature>
<dbReference type="CDD" id="cd13127">
    <property type="entry name" value="MATE_tuaB_like"/>
    <property type="match status" value="1"/>
</dbReference>
<gene>
    <name evidence="8" type="ORF">HCU67_08710</name>
</gene>
<feature type="transmembrane region" description="Helical" evidence="7">
    <location>
        <begin position="262"/>
        <end position="285"/>
    </location>
</feature>
<dbReference type="Pfam" id="PF13440">
    <property type="entry name" value="Polysacc_synt_3"/>
    <property type="match status" value="1"/>
</dbReference>
<dbReference type="InterPro" id="IPR050833">
    <property type="entry name" value="Poly_Biosynth_Transport"/>
</dbReference>
<comment type="subcellular location">
    <subcellularLocation>
        <location evidence="1">Cell membrane</location>
        <topology evidence="1">Multi-pass membrane protein</topology>
    </subcellularLocation>
</comment>
<dbReference type="PANTHER" id="PTHR30250">
    <property type="entry name" value="PST FAMILY PREDICTED COLANIC ACID TRANSPORTER"/>
    <property type="match status" value="1"/>
</dbReference>
<evidence type="ECO:0000256" key="7">
    <source>
        <dbReference type="SAM" id="Phobius"/>
    </source>
</evidence>
<comment type="caution">
    <text evidence="8">The sequence shown here is derived from an EMBL/GenBank/DDBJ whole genome shotgun (WGS) entry which is preliminary data.</text>
</comment>
<evidence type="ECO:0000256" key="3">
    <source>
        <dbReference type="ARBA" id="ARBA00022475"/>
    </source>
</evidence>
<feature type="transmembrane region" description="Helical" evidence="7">
    <location>
        <begin position="151"/>
        <end position="170"/>
    </location>
</feature>
<feature type="transmembrane region" description="Helical" evidence="7">
    <location>
        <begin position="400"/>
        <end position="417"/>
    </location>
</feature>
<protein>
    <submittedName>
        <fullName evidence="8">Lipopolysaccharide biosynthesis protein</fullName>
    </submittedName>
</protein>
<feature type="transmembrane region" description="Helical" evidence="7">
    <location>
        <begin position="220"/>
        <end position="241"/>
    </location>
</feature>
<proteinExistence type="inferred from homology"/>
<feature type="transmembrane region" description="Helical" evidence="7">
    <location>
        <begin position="305"/>
        <end position="325"/>
    </location>
</feature>
<dbReference type="Proteomes" id="UP000718451">
    <property type="component" value="Unassembled WGS sequence"/>
</dbReference>
<evidence type="ECO:0000256" key="5">
    <source>
        <dbReference type="ARBA" id="ARBA00022989"/>
    </source>
</evidence>
<keyword evidence="4 7" id="KW-0812">Transmembrane</keyword>
<keyword evidence="6 7" id="KW-0472">Membrane</keyword>
<feature type="transmembrane region" description="Helical" evidence="7">
    <location>
        <begin position="423"/>
        <end position="440"/>
    </location>
</feature>
<comment type="similarity">
    <text evidence="2">Belongs to the polysaccharide synthase family.</text>
</comment>
<feature type="transmembrane region" description="Helical" evidence="7">
    <location>
        <begin position="20"/>
        <end position="39"/>
    </location>
</feature>
<evidence type="ECO:0000256" key="6">
    <source>
        <dbReference type="ARBA" id="ARBA00023136"/>
    </source>
</evidence>
<evidence type="ECO:0000313" key="9">
    <source>
        <dbReference type="Proteomes" id="UP000718451"/>
    </source>
</evidence>
<evidence type="ECO:0000256" key="2">
    <source>
        <dbReference type="ARBA" id="ARBA00007430"/>
    </source>
</evidence>